<reference evidence="22" key="1">
    <citation type="submission" date="2016-05" db="EMBL/GenBank/DDBJ databases">
        <title>Polynucleobacter sp. QLW-P1FAT50C-4 genome.</title>
        <authorList>
            <person name="Hahn M.W."/>
        </authorList>
    </citation>
    <scope>NUCLEOTIDE SEQUENCE [LARGE SCALE GENOMIC DNA]</scope>
    <source>
        <strain evidence="22">QLW-P1FAT50C-4</strain>
    </source>
</reference>
<dbReference type="EC" id="1.3.1.98" evidence="5 19"/>
<dbReference type="Gene3D" id="3.30.43.10">
    <property type="entry name" value="Uridine Diphospho-n-acetylenolpyruvylglucosamine Reductase, domain 2"/>
    <property type="match status" value="1"/>
</dbReference>
<keyword evidence="7 19" id="KW-0963">Cytoplasm</keyword>
<protein>
    <recommendedName>
        <fullName evidence="6 19">UDP-N-acetylenolpyruvoylglucosamine reductase</fullName>
        <ecNumber evidence="5 19">1.3.1.98</ecNumber>
    </recommendedName>
    <alternativeName>
        <fullName evidence="17 19">UDP-N-acetylmuramate dehydrogenase</fullName>
    </alternativeName>
</protein>
<dbReference type="GO" id="GO:0008762">
    <property type="term" value="F:UDP-N-acetylmuramate dehydrogenase activity"/>
    <property type="evidence" value="ECO:0007669"/>
    <property type="project" value="UniProtKB-UniRule"/>
</dbReference>
<keyword evidence="8 19" id="KW-0132">Cell division</keyword>
<evidence type="ECO:0000256" key="16">
    <source>
        <dbReference type="ARBA" id="ARBA00023316"/>
    </source>
</evidence>
<feature type="domain" description="FAD-binding PCMH-type" evidence="20">
    <location>
        <begin position="27"/>
        <end position="197"/>
    </location>
</feature>
<gene>
    <name evidence="19" type="primary">murB</name>
    <name evidence="21" type="ORF">A8O14_01560</name>
</gene>
<feature type="active site" evidence="19">
    <location>
        <position position="341"/>
    </location>
</feature>
<comment type="cofactor">
    <cofactor evidence="1 19">
        <name>FAD</name>
        <dbReference type="ChEBI" id="CHEBI:57692"/>
    </cofactor>
</comment>
<dbReference type="RefSeq" id="WP_068947902.1">
    <property type="nucleotide sequence ID" value="NZ_CP015922.1"/>
</dbReference>
<keyword evidence="16 19" id="KW-0961">Cell wall biogenesis/degradation</keyword>
<dbReference type="AlphaFoldDB" id="A0A191UDC0"/>
<dbReference type="InterPro" id="IPR011601">
    <property type="entry name" value="MurB_C"/>
</dbReference>
<comment type="pathway">
    <text evidence="4 19">Cell wall biogenesis; peptidoglycan biosynthesis.</text>
</comment>
<keyword evidence="11 19" id="KW-0521">NADP</keyword>
<dbReference type="KEGG" id="pwu:A8O14_01560"/>
<comment type="catalytic activity">
    <reaction evidence="18 19">
        <text>UDP-N-acetyl-alpha-D-muramate + NADP(+) = UDP-N-acetyl-3-O-(1-carboxyvinyl)-alpha-D-glucosamine + NADPH + H(+)</text>
        <dbReference type="Rhea" id="RHEA:12248"/>
        <dbReference type="ChEBI" id="CHEBI:15378"/>
        <dbReference type="ChEBI" id="CHEBI:57783"/>
        <dbReference type="ChEBI" id="CHEBI:58349"/>
        <dbReference type="ChEBI" id="CHEBI:68483"/>
        <dbReference type="ChEBI" id="CHEBI:70757"/>
        <dbReference type="EC" id="1.3.1.98"/>
    </reaction>
</comment>
<dbReference type="GO" id="GO:0008360">
    <property type="term" value="P:regulation of cell shape"/>
    <property type="evidence" value="ECO:0007669"/>
    <property type="project" value="UniProtKB-KW"/>
</dbReference>
<dbReference type="InterPro" id="IPR016169">
    <property type="entry name" value="FAD-bd_PCMH_sub2"/>
</dbReference>
<evidence type="ECO:0000256" key="4">
    <source>
        <dbReference type="ARBA" id="ARBA00004752"/>
    </source>
</evidence>
<evidence type="ECO:0000256" key="15">
    <source>
        <dbReference type="ARBA" id="ARBA00023306"/>
    </source>
</evidence>
<dbReference type="GO" id="GO:0051301">
    <property type="term" value="P:cell division"/>
    <property type="evidence" value="ECO:0007669"/>
    <property type="project" value="UniProtKB-KW"/>
</dbReference>
<evidence type="ECO:0000256" key="5">
    <source>
        <dbReference type="ARBA" id="ARBA00012518"/>
    </source>
</evidence>
<evidence type="ECO:0000256" key="6">
    <source>
        <dbReference type="ARBA" id="ARBA00015188"/>
    </source>
</evidence>
<evidence type="ECO:0000256" key="2">
    <source>
        <dbReference type="ARBA" id="ARBA00003921"/>
    </source>
</evidence>
<evidence type="ECO:0000256" key="3">
    <source>
        <dbReference type="ARBA" id="ARBA00004496"/>
    </source>
</evidence>
<evidence type="ECO:0000256" key="12">
    <source>
        <dbReference type="ARBA" id="ARBA00022960"/>
    </source>
</evidence>
<dbReference type="NCBIfam" id="NF000755">
    <property type="entry name" value="PRK00046.1"/>
    <property type="match status" value="1"/>
</dbReference>
<dbReference type="InterPro" id="IPR016166">
    <property type="entry name" value="FAD-bd_PCMH"/>
</dbReference>
<keyword evidence="12 19" id="KW-0133">Cell shape</keyword>
<dbReference type="SUPFAM" id="SSF56176">
    <property type="entry name" value="FAD-binding/transporter-associated domain-like"/>
    <property type="match status" value="1"/>
</dbReference>
<dbReference type="GO" id="GO:0071949">
    <property type="term" value="F:FAD binding"/>
    <property type="evidence" value="ECO:0007669"/>
    <property type="project" value="InterPro"/>
</dbReference>
<dbReference type="Gene3D" id="3.30.465.10">
    <property type="match status" value="1"/>
</dbReference>
<evidence type="ECO:0000256" key="10">
    <source>
        <dbReference type="ARBA" id="ARBA00022827"/>
    </source>
</evidence>
<comment type="similarity">
    <text evidence="19">Belongs to the MurB family.</text>
</comment>
<dbReference type="Gene3D" id="3.90.78.10">
    <property type="entry name" value="UDP-N-acetylenolpyruvoylglucosamine reductase, C-terminal domain"/>
    <property type="match status" value="1"/>
</dbReference>
<dbReference type="InterPro" id="IPR006094">
    <property type="entry name" value="Oxid_FAD_bind_N"/>
</dbReference>
<dbReference type="HAMAP" id="MF_00037">
    <property type="entry name" value="MurB"/>
    <property type="match status" value="1"/>
</dbReference>
<evidence type="ECO:0000256" key="18">
    <source>
        <dbReference type="ARBA" id="ARBA00048914"/>
    </source>
</evidence>
<dbReference type="OrthoDB" id="9804753at2"/>
<evidence type="ECO:0000256" key="13">
    <source>
        <dbReference type="ARBA" id="ARBA00022984"/>
    </source>
</evidence>
<dbReference type="STRING" id="1743168.A8O14_01560"/>
<comment type="function">
    <text evidence="2 19">Cell wall formation.</text>
</comment>
<evidence type="ECO:0000256" key="11">
    <source>
        <dbReference type="ARBA" id="ARBA00022857"/>
    </source>
</evidence>
<evidence type="ECO:0000256" key="14">
    <source>
        <dbReference type="ARBA" id="ARBA00023002"/>
    </source>
</evidence>
<feature type="active site" description="Proton donor" evidence="19">
    <location>
        <position position="245"/>
    </location>
</feature>
<keyword evidence="9 19" id="KW-0285">Flavoprotein</keyword>
<dbReference type="PANTHER" id="PTHR21071">
    <property type="entry name" value="UDP-N-ACETYLENOLPYRUVOYLGLUCOSAMINE REDUCTASE"/>
    <property type="match status" value="1"/>
</dbReference>
<keyword evidence="22" id="KW-1185">Reference proteome</keyword>
<dbReference type="InterPro" id="IPR016167">
    <property type="entry name" value="FAD-bd_PCMH_sub1"/>
</dbReference>
<dbReference type="SUPFAM" id="SSF56194">
    <property type="entry name" value="Uridine diphospho-N-Acetylenolpyruvylglucosamine reductase, MurB, C-terminal domain"/>
    <property type="match status" value="1"/>
</dbReference>
<evidence type="ECO:0000259" key="20">
    <source>
        <dbReference type="PROSITE" id="PS51387"/>
    </source>
</evidence>
<evidence type="ECO:0000256" key="7">
    <source>
        <dbReference type="ARBA" id="ARBA00022490"/>
    </source>
</evidence>
<proteinExistence type="inferred from homology"/>
<evidence type="ECO:0000256" key="17">
    <source>
        <dbReference type="ARBA" id="ARBA00031026"/>
    </source>
</evidence>
<evidence type="ECO:0000313" key="22">
    <source>
        <dbReference type="Proteomes" id="UP000078463"/>
    </source>
</evidence>
<evidence type="ECO:0000313" key="21">
    <source>
        <dbReference type="EMBL" id="ANI98895.1"/>
    </source>
</evidence>
<keyword evidence="10 19" id="KW-0274">FAD</keyword>
<dbReference type="InterPro" id="IPR036635">
    <property type="entry name" value="MurB_C_sf"/>
</dbReference>
<keyword evidence="15 19" id="KW-0131">Cell cycle</keyword>
<dbReference type="GO" id="GO:0009252">
    <property type="term" value="P:peptidoglycan biosynthetic process"/>
    <property type="evidence" value="ECO:0007669"/>
    <property type="project" value="UniProtKB-UniRule"/>
</dbReference>
<dbReference type="GO" id="GO:0005829">
    <property type="term" value="C:cytosol"/>
    <property type="evidence" value="ECO:0007669"/>
    <property type="project" value="TreeGrafter"/>
</dbReference>
<dbReference type="InterPro" id="IPR036318">
    <property type="entry name" value="FAD-bd_PCMH-like_sf"/>
</dbReference>
<keyword evidence="13 19" id="KW-0573">Peptidoglycan synthesis</keyword>
<dbReference type="GO" id="GO:0071555">
    <property type="term" value="P:cell wall organization"/>
    <property type="evidence" value="ECO:0007669"/>
    <property type="project" value="UniProtKB-KW"/>
</dbReference>
<dbReference type="Proteomes" id="UP000078463">
    <property type="component" value="Chromosome"/>
</dbReference>
<evidence type="ECO:0000256" key="1">
    <source>
        <dbReference type="ARBA" id="ARBA00001974"/>
    </source>
</evidence>
<feature type="active site" evidence="19">
    <location>
        <position position="174"/>
    </location>
</feature>
<dbReference type="UniPathway" id="UPA00219"/>
<dbReference type="EMBL" id="CP015922">
    <property type="protein sequence ID" value="ANI98895.1"/>
    <property type="molecule type" value="Genomic_DNA"/>
</dbReference>
<evidence type="ECO:0000256" key="9">
    <source>
        <dbReference type="ARBA" id="ARBA00022630"/>
    </source>
</evidence>
<accession>A0A191UDC0</accession>
<dbReference type="InterPro" id="IPR003170">
    <property type="entry name" value="MurB"/>
</dbReference>
<organism evidence="21 22">
    <name type="scientific">Polynucleobacter wuianus</name>
    <dbReference type="NCBI Taxonomy" id="1743168"/>
    <lineage>
        <taxon>Bacteria</taxon>
        <taxon>Pseudomonadati</taxon>
        <taxon>Pseudomonadota</taxon>
        <taxon>Betaproteobacteria</taxon>
        <taxon>Burkholderiales</taxon>
        <taxon>Burkholderiaceae</taxon>
        <taxon>Polynucleobacter</taxon>
    </lineage>
</organism>
<dbReference type="Pfam" id="PF01565">
    <property type="entry name" value="FAD_binding_4"/>
    <property type="match status" value="1"/>
</dbReference>
<dbReference type="Pfam" id="PF02873">
    <property type="entry name" value="MurB_C"/>
    <property type="match status" value="1"/>
</dbReference>
<comment type="subcellular location">
    <subcellularLocation>
        <location evidence="3 19">Cytoplasm</location>
    </subcellularLocation>
</comment>
<dbReference type="PROSITE" id="PS51387">
    <property type="entry name" value="FAD_PCMH"/>
    <property type="match status" value="1"/>
</dbReference>
<name>A0A191UDC0_9BURK</name>
<dbReference type="PANTHER" id="PTHR21071:SF4">
    <property type="entry name" value="UDP-N-ACETYLENOLPYRUVOYLGLUCOSAMINE REDUCTASE"/>
    <property type="match status" value="1"/>
</dbReference>
<sequence>MNSSHNAASQAKSSLNLDLRDRNTFGFDASAELAYEISAAEQIPAVITEIAGKCLPWRVLGGGSNVILPKVLPGATLLMNITGQKILSSDPNATLVAVGGGVNWHEFVAWTLDNHFPGLENLALIPGTVGAAPIQNIGAYGVEIGEYIDSVEAFDSKSHAFVTLTKDACQFAYRDSYFKKNPHRYIVIKVVFKIPKQWQARIHYADLAKQFSENSSPSPEDIFLAVCKIRTHKLPDPKVIGNAGSFFQNPIVPNEQYETLLHKYPELVSYPDAVGKRKLAAGWLIDQCGFKGQRMGNVGVYDNQALVLVNHGNGTAQDILGLAKCIQDKVKKEFGVSLEIEPNIL</sequence>
<dbReference type="NCBIfam" id="TIGR00179">
    <property type="entry name" value="murB"/>
    <property type="match status" value="1"/>
</dbReference>
<keyword evidence="14 19" id="KW-0560">Oxidoreductase</keyword>
<evidence type="ECO:0000256" key="8">
    <source>
        <dbReference type="ARBA" id="ARBA00022618"/>
    </source>
</evidence>
<evidence type="ECO:0000256" key="19">
    <source>
        <dbReference type="HAMAP-Rule" id="MF_00037"/>
    </source>
</evidence>